<organism evidence="2 3">
    <name type="scientific">Penicilliopsis zonata CBS 506.65</name>
    <dbReference type="NCBI Taxonomy" id="1073090"/>
    <lineage>
        <taxon>Eukaryota</taxon>
        <taxon>Fungi</taxon>
        <taxon>Dikarya</taxon>
        <taxon>Ascomycota</taxon>
        <taxon>Pezizomycotina</taxon>
        <taxon>Eurotiomycetes</taxon>
        <taxon>Eurotiomycetidae</taxon>
        <taxon>Eurotiales</taxon>
        <taxon>Aspergillaceae</taxon>
        <taxon>Penicilliopsis</taxon>
    </lineage>
</organism>
<dbReference type="OrthoDB" id="64477at2759"/>
<dbReference type="Gene3D" id="3.40.630.30">
    <property type="match status" value="1"/>
</dbReference>
<dbReference type="GeneID" id="34614934"/>
<feature type="domain" description="N-acetyltransferase" evidence="1">
    <location>
        <begin position="38"/>
        <end position="187"/>
    </location>
</feature>
<accession>A0A1L9SF43</accession>
<evidence type="ECO:0000313" key="3">
    <source>
        <dbReference type="Proteomes" id="UP000184188"/>
    </source>
</evidence>
<name>A0A1L9SF43_9EURO</name>
<dbReference type="RefSeq" id="XP_022580405.1">
    <property type="nucleotide sequence ID" value="XM_022728470.1"/>
</dbReference>
<dbReference type="PROSITE" id="PS51186">
    <property type="entry name" value="GNAT"/>
    <property type="match status" value="1"/>
</dbReference>
<dbReference type="Pfam" id="PF13302">
    <property type="entry name" value="Acetyltransf_3"/>
    <property type="match status" value="1"/>
</dbReference>
<dbReference type="Proteomes" id="UP000184188">
    <property type="component" value="Unassembled WGS sequence"/>
</dbReference>
<dbReference type="VEuPathDB" id="FungiDB:ASPZODRAFT_544767"/>
<dbReference type="SUPFAM" id="SSF55729">
    <property type="entry name" value="Acyl-CoA N-acyltransferases (Nat)"/>
    <property type="match status" value="1"/>
</dbReference>
<dbReference type="CDD" id="cd04301">
    <property type="entry name" value="NAT_SF"/>
    <property type="match status" value="1"/>
</dbReference>
<evidence type="ECO:0000259" key="1">
    <source>
        <dbReference type="PROSITE" id="PS51186"/>
    </source>
</evidence>
<dbReference type="InterPro" id="IPR016181">
    <property type="entry name" value="Acyl_CoA_acyltransferase"/>
</dbReference>
<dbReference type="PANTHER" id="PTHR43415:SF3">
    <property type="entry name" value="GNAT-FAMILY ACETYLTRANSFERASE"/>
    <property type="match status" value="1"/>
</dbReference>
<gene>
    <name evidence="2" type="ORF">ASPZODRAFT_544767</name>
</gene>
<protein>
    <recommendedName>
        <fullName evidence="1">N-acetyltransferase domain-containing protein</fullName>
    </recommendedName>
</protein>
<dbReference type="AlphaFoldDB" id="A0A1L9SF43"/>
<keyword evidence="3" id="KW-1185">Reference proteome</keyword>
<proteinExistence type="predicted"/>
<dbReference type="InterPro" id="IPR000182">
    <property type="entry name" value="GNAT_dom"/>
</dbReference>
<evidence type="ECO:0000313" key="2">
    <source>
        <dbReference type="EMBL" id="OJJ45895.1"/>
    </source>
</evidence>
<sequence length="202" mass="22603">MNFRSSRLVYRAIEPADDDFLYTALYNDPAVLTNIYPGALKPLTKDVPVEIRKTVIETALIAVMMCIPSSGTSSTTSGGTGSTGSTEDTTSVGIILLKKDPPNQLHHRRAELAIALASEHQGRGYGPEAIRWILDWGFRQGGLHRISLRVYGANERALRVYRAIGFVQEGRLREAMWRDGRWWDLIDMAILEDEWVSEGNLI</sequence>
<dbReference type="GO" id="GO:0016747">
    <property type="term" value="F:acyltransferase activity, transferring groups other than amino-acyl groups"/>
    <property type="evidence" value="ECO:0007669"/>
    <property type="project" value="InterPro"/>
</dbReference>
<dbReference type="PANTHER" id="PTHR43415">
    <property type="entry name" value="SPERMIDINE N(1)-ACETYLTRANSFERASE"/>
    <property type="match status" value="1"/>
</dbReference>
<dbReference type="EMBL" id="KV878344">
    <property type="protein sequence ID" value="OJJ45895.1"/>
    <property type="molecule type" value="Genomic_DNA"/>
</dbReference>
<reference evidence="3" key="1">
    <citation type="journal article" date="2017" name="Genome Biol.">
        <title>Comparative genomics reveals high biological diversity and specific adaptations in the industrially and medically important fungal genus Aspergillus.</title>
        <authorList>
            <person name="de Vries R.P."/>
            <person name="Riley R."/>
            <person name="Wiebenga A."/>
            <person name="Aguilar-Osorio G."/>
            <person name="Amillis S."/>
            <person name="Uchima C.A."/>
            <person name="Anderluh G."/>
            <person name="Asadollahi M."/>
            <person name="Askin M."/>
            <person name="Barry K."/>
            <person name="Battaglia E."/>
            <person name="Bayram O."/>
            <person name="Benocci T."/>
            <person name="Braus-Stromeyer S.A."/>
            <person name="Caldana C."/>
            <person name="Canovas D."/>
            <person name="Cerqueira G.C."/>
            <person name="Chen F."/>
            <person name="Chen W."/>
            <person name="Choi C."/>
            <person name="Clum A."/>
            <person name="Dos Santos R.A."/>
            <person name="Damasio A.R."/>
            <person name="Diallinas G."/>
            <person name="Emri T."/>
            <person name="Fekete E."/>
            <person name="Flipphi M."/>
            <person name="Freyberg S."/>
            <person name="Gallo A."/>
            <person name="Gournas C."/>
            <person name="Habgood R."/>
            <person name="Hainaut M."/>
            <person name="Harispe M.L."/>
            <person name="Henrissat B."/>
            <person name="Hilden K.S."/>
            <person name="Hope R."/>
            <person name="Hossain A."/>
            <person name="Karabika E."/>
            <person name="Karaffa L."/>
            <person name="Karanyi Z."/>
            <person name="Krasevec N."/>
            <person name="Kuo A."/>
            <person name="Kusch H."/>
            <person name="LaButti K."/>
            <person name="Lagendijk E.L."/>
            <person name="Lapidus A."/>
            <person name="Levasseur A."/>
            <person name="Lindquist E."/>
            <person name="Lipzen A."/>
            <person name="Logrieco A.F."/>
            <person name="MacCabe A."/>
            <person name="Maekelae M.R."/>
            <person name="Malavazi I."/>
            <person name="Melin P."/>
            <person name="Meyer V."/>
            <person name="Mielnichuk N."/>
            <person name="Miskei M."/>
            <person name="Molnar A.P."/>
            <person name="Mule G."/>
            <person name="Ngan C.Y."/>
            <person name="Orejas M."/>
            <person name="Orosz E."/>
            <person name="Ouedraogo J.P."/>
            <person name="Overkamp K.M."/>
            <person name="Park H.-S."/>
            <person name="Perrone G."/>
            <person name="Piumi F."/>
            <person name="Punt P.J."/>
            <person name="Ram A.F."/>
            <person name="Ramon A."/>
            <person name="Rauscher S."/>
            <person name="Record E."/>
            <person name="Riano-Pachon D.M."/>
            <person name="Robert V."/>
            <person name="Roehrig J."/>
            <person name="Ruller R."/>
            <person name="Salamov A."/>
            <person name="Salih N.S."/>
            <person name="Samson R.A."/>
            <person name="Sandor E."/>
            <person name="Sanguinetti M."/>
            <person name="Schuetze T."/>
            <person name="Sepcic K."/>
            <person name="Shelest E."/>
            <person name="Sherlock G."/>
            <person name="Sophianopoulou V."/>
            <person name="Squina F.M."/>
            <person name="Sun H."/>
            <person name="Susca A."/>
            <person name="Todd R.B."/>
            <person name="Tsang A."/>
            <person name="Unkles S.E."/>
            <person name="van de Wiele N."/>
            <person name="van Rossen-Uffink D."/>
            <person name="Oliveira J.V."/>
            <person name="Vesth T.C."/>
            <person name="Visser J."/>
            <person name="Yu J.-H."/>
            <person name="Zhou M."/>
            <person name="Andersen M.R."/>
            <person name="Archer D.B."/>
            <person name="Baker S.E."/>
            <person name="Benoit I."/>
            <person name="Brakhage A.A."/>
            <person name="Braus G.H."/>
            <person name="Fischer R."/>
            <person name="Frisvad J.C."/>
            <person name="Goldman G.H."/>
            <person name="Houbraken J."/>
            <person name="Oakley B."/>
            <person name="Pocsi I."/>
            <person name="Scazzocchio C."/>
            <person name="Seiboth B."/>
            <person name="vanKuyk P.A."/>
            <person name="Wortman J."/>
            <person name="Dyer P.S."/>
            <person name="Grigoriev I.V."/>
        </authorList>
    </citation>
    <scope>NUCLEOTIDE SEQUENCE [LARGE SCALE GENOMIC DNA]</scope>
    <source>
        <strain evidence="3">CBS 506.65</strain>
    </source>
</reference>